<accession>A0ABV5TMQ3</accession>
<evidence type="ECO:0000256" key="1">
    <source>
        <dbReference type="SAM" id="MobiDB-lite"/>
    </source>
</evidence>
<evidence type="ECO:0000313" key="2">
    <source>
        <dbReference type="EMBL" id="MFB9680304.1"/>
    </source>
</evidence>
<dbReference type="EMBL" id="JBHMBS010000022">
    <property type="protein sequence ID" value="MFB9680304.1"/>
    <property type="molecule type" value="Genomic_DNA"/>
</dbReference>
<reference evidence="2 3" key="1">
    <citation type="submission" date="2024-09" db="EMBL/GenBank/DDBJ databases">
        <authorList>
            <person name="Sun Q."/>
            <person name="Mori K."/>
        </authorList>
    </citation>
    <scope>NUCLEOTIDE SEQUENCE [LARGE SCALE GENOMIC DNA]</scope>
    <source>
        <strain evidence="2 3">JCM 3028</strain>
    </source>
</reference>
<name>A0ABV5TMQ3_9ACTN</name>
<protein>
    <recommendedName>
        <fullName evidence="4">FTP domain-containing protein</fullName>
    </recommendedName>
</protein>
<gene>
    <name evidence="2" type="ORF">ACFFRH_32915</name>
</gene>
<dbReference type="Proteomes" id="UP001589610">
    <property type="component" value="Unassembled WGS sequence"/>
</dbReference>
<keyword evidence="3" id="KW-1185">Reference proteome</keyword>
<dbReference type="RefSeq" id="WP_386161288.1">
    <property type="nucleotide sequence ID" value="NZ_JBHMBS010000022.1"/>
</dbReference>
<comment type="caution">
    <text evidence="2">The sequence shown here is derived from an EMBL/GenBank/DDBJ whole genome shotgun (WGS) entry which is preliminary data.</text>
</comment>
<feature type="region of interest" description="Disordered" evidence="1">
    <location>
        <begin position="1"/>
        <end position="44"/>
    </location>
</feature>
<sequence length="190" mass="19994">MSAPAIAQDPTPPPPTIPAPTTPPSAPATPTGKALAQAKKDNRRIEIESLRSERATYYANPDGKILRMEQYLEPVRVKNAGGDGFTPVDTTLVEADGIIKPKAAEGGLTLSAGGNTEAIKSKTGDIAAQIDAPRTLPKPTLNGSTATYPGFTLRTYTHLMPSSEDRMRKAIDGAWGSAADPGMCPERGVR</sequence>
<feature type="compositionally biased region" description="Pro residues" evidence="1">
    <location>
        <begin position="10"/>
        <end position="27"/>
    </location>
</feature>
<evidence type="ECO:0000313" key="3">
    <source>
        <dbReference type="Proteomes" id="UP001589610"/>
    </source>
</evidence>
<evidence type="ECO:0008006" key="4">
    <source>
        <dbReference type="Google" id="ProtNLM"/>
    </source>
</evidence>
<proteinExistence type="predicted"/>
<organism evidence="2 3">
    <name type="scientific">Streptosporangium vulgare</name>
    <dbReference type="NCBI Taxonomy" id="46190"/>
    <lineage>
        <taxon>Bacteria</taxon>
        <taxon>Bacillati</taxon>
        <taxon>Actinomycetota</taxon>
        <taxon>Actinomycetes</taxon>
        <taxon>Streptosporangiales</taxon>
        <taxon>Streptosporangiaceae</taxon>
        <taxon>Streptosporangium</taxon>
    </lineage>
</organism>